<dbReference type="EMBL" id="JANEYG010000132">
    <property type="protein sequence ID" value="KAJ8912337.1"/>
    <property type="molecule type" value="Genomic_DNA"/>
</dbReference>
<dbReference type="InterPro" id="IPR021109">
    <property type="entry name" value="Peptidase_aspartic_dom_sf"/>
</dbReference>
<name>A0AAV8VE94_9CUCU</name>
<evidence type="ECO:0000313" key="2">
    <source>
        <dbReference type="Proteomes" id="UP001159042"/>
    </source>
</evidence>
<proteinExistence type="predicted"/>
<dbReference type="Gene3D" id="2.40.70.10">
    <property type="entry name" value="Acid Proteases"/>
    <property type="match status" value="1"/>
</dbReference>
<sequence>MLLVQIGTSEFELCCLVVPQLVRPCIIGTDWLRAHHGTLDLGKHERILRTERGQALKIPFNTSPQTTQSCNIELEEGEIPIALYNTQLNTQDKLRTKLHNSGLIASERQQLEQLLMEFAEVSMAQKRTVFNEDWVNPIINREWADIFTQVRSDPFSAFL</sequence>
<comment type="caution">
    <text evidence="1">The sequence shown here is derived from an EMBL/GenBank/DDBJ whole genome shotgun (WGS) entry which is preliminary data.</text>
</comment>
<protein>
    <submittedName>
        <fullName evidence="1">Uncharacterized protein</fullName>
    </submittedName>
</protein>
<evidence type="ECO:0000313" key="1">
    <source>
        <dbReference type="EMBL" id="KAJ8912337.1"/>
    </source>
</evidence>
<gene>
    <name evidence="1" type="ORF">NQ315_014704</name>
</gene>
<dbReference type="AlphaFoldDB" id="A0AAV8VE94"/>
<reference evidence="1 2" key="1">
    <citation type="journal article" date="2023" name="Insect Mol. Biol.">
        <title>Genome sequencing provides insights into the evolution of gene families encoding plant cell wall-degrading enzymes in longhorned beetles.</title>
        <authorList>
            <person name="Shin N.R."/>
            <person name="Okamura Y."/>
            <person name="Kirsch R."/>
            <person name="Pauchet Y."/>
        </authorList>
    </citation>
    <scope>NUCLEOTIDE SEQUENCE [LARGE SCALE GENOMIC DNA]</scope>
    <source>
        <strain evidence="1">EAD_L_NR</strain>
    </source>
</reference>
<accession>A0AAV8VE94</accession>
<dbReference type="Proteomes" id="UP001159042">
    <property type="component" value="Unassembled WGS sequence"/>
</dbReference>
<organism evidence="1 2">
    <name type="scientific">Exocentrus adspersus</name>
    <dbReference type="NCBI Taxonomy" id="1586481"/>
    <lineage>
        <taxon>Eukaryota</taxon>
        <taxon>Metazoa</taxon>
        <taxon>Ecdysozoa</taxon>
        <taxon>Arthropoda</taxon>
        <taxon>Hexapoda</taxon>
        <taxon>Insecta</taxon>
        <taxon>Pterygota</taxon>
        <taxon>Neoptera</taxon>
        <taxon>Endopterygota</taxon>
        <taxon>Coleoptera</taxon>
        <taxon>Polyphaga</taxon>
        <taxon>Cucujiformia</taxon>
        <taxon>Chrysomeloidea</taxon>
        <taxon>Cerambycidae</taxon>
        <taxon>Lamiinae</taxon>
        <taxon>Acanthocinini</taxon>
        <taxon>Exocentrus</taxon>
    </lineage>
</organism>
<keyword evidence="2" id="KW-1185">Reference proteome</keyword>